<dbReference type="EMBL" id="QXGC01002252">
    <property type="protein sequence ID" value="KAE9188616.1"/>
    <property type="molecule type" value="Genomic_DNA"/>
</dbReference>
<evidence type="ECO:0000313" key="2">
    <source>
        <dbReference type="EMBL" id="KAE9188616.1"/>
    </source>
</evidence>
<protein>
    <submittedName>
        <fullName evidence="2">Uncharacterized protein</fullName>
    </submittedName>
</protein>
<organism evidence="2 3">
    <name type="scientific">Phytophthora fragariae</name>
    <dbReference type="NCBI Taxonomy" id="53985"/>
    <lineage>
        <taxon>Eukaryota</taxon>
        <taxon>Sar</taxon>
        <taxon>Stramenopiles</taxon>
        <taxon>Oomycota</taxon>
        <taxon>Peronosporomycetes</taxon>
        <taxon>Peronosporales</taxon>
        <taxon>Peronosporaceae</taxon>
        <taxon>Phytophthora</taxon>
    </lineage>
</organism>
<dbReference type="AlphaFoldDB" id="A0A6G0N179"/>
<accession>A0A6G0N179</accession>
<feature type="compositionally biased region" description="Low complexity" evidence="1">
    <location>
        <begin position="280"/>
        <end position="291"/>
    </location>
</feature>
<feature type="region of interest" description="Disordered" evidence="1">
    <location>
        <begin position="145"/>
        <end position="171"/>
    </location>
</feature>
<evidence type="ECO:0000256" key="1">
    <source>
        <dbReference type="SAM" id="MobiDB-lite"/>
    </source>
</evidence>
<feature type="region of interest" description="Disordered" evidence="1">
    <location>
        <begin position="280"/>
        <end position="351"/>
    </location>
</feature>
<proteinExistence type="predicted"/>
<reference evidence="2 3" key="1">
    <citation type="submission" date="2018-09" db="EMBL/GenBank/DDBJ databases">
        <title>Genomic investigation of the strawberry pathogen Phytophthora fragariae indicates pathogenicity is determined by transcriptional variation in three key races.</title>
        <authorList>
            <person name="Adams T.M."/>
            <person name="Armitage A.D."/>
            <person name="Sobczyk M.K."/>
            <person name="Bates H.J."/>
            <person name="Dunwell J.M."/>
            <person name="Nellist C.F."/>
            <person name="Harrison R.J."/>
        </authorList>
    </citation>
    <scope>NUCLEOTIDE SEQUENCE [LARGE SCALE GENOMIC DNA]</scope>
    <source>
        <strain evidence="2 3">BC-23</strain>
    </source>
</reference>
<evidence type="ECO:0000313" key="3">
    <source>
        <dbReference type="Proteomes" id="UP000476176"/>
    </source>
</evidence>
<gene>
    <name evidence="2" type="ORF">PF004_g22454</name>
</gene>
<comment type="caution">
    <text evidence="2">The sequence shown here is derived from an EMBL/GenBank/DDBJ whole genome shotgun (WGS) entry which is preliminary data.</text>
</comment>
<feature type="compositionally biased region" description="Acidic residues" evidence="1">
    <location>
        <begin position="292"/>
        <end position="301"/>
    </location>
</feature>
<dbReference type="Proteomes" id="UP000476176">
    <property type="component" value="Unassembled WGS sequence"/>
</dbReference>
<sequence>MKLFLPLGFSLDPTTGEYADRVMQAGNTAQKNMHEFLQARGIKRKFGSGLLKQLRAHHRDGALDELITRYRATLALGQIADPAPETTKEYEASRYLRHELRDHVTEAPSPRGPLFDVLSLLQQQTGRRIEGHHVLAWRSSRRPSLRQLPRTGANASHAAAHESTQAREADGNLAPVNTPLGAEENGGAVATIAAITARTSTIENPASTTAEAIPTSTAVEATPALTTAAKLAADDVAEEKHAAAVPAAEEKLSAAAIAVAEEKGTTAVIAVAEVKVTTAASSADAAQPLADSGDDSSDDDVVWIPAPRGLPVTTGTGSVRNADDGRDDSEASETEWVPTENLAAPPSTAPQLYNSRAITNSYMRNEPLSVEPSLKTKLATAVDDFETRNLHQRAAVADHFDDFAELFTSR</sequence>
<name>A0A6G0N179_9STRA</name>